<organism evidence="1 2">
    <name type="scientific">Spironucleus salmonicida</name>
    <dbReference type="NCBI Taxonomy" id="348837"/>
    <lineage>
        <taxon>Eukaryota</taxon>
        <taxon>Metamonada</taxon>
        <taxon>Diplomonadida</taxon>
        <taxon>Hexamitidae</taxon>
        <taxon>Hexamitinae</taxon>
        <taxon>Spironucleus</taxon>
    </lineage>
</organism>
<name>A0A9P8RXA5_9EUKA</name>
<dbReference type="KEGG" id="ssao:94298946"/>
<dbReference type="GeneID" id="94298946"/>
<comment type="caution">
    <text evidence="1">The sequence shown here is derived from an EMBL/GenBank/DDBJ whole genome shotgun (WGS) entry which is preliminary data.</text>
</comment>
<dbReference type="EMBL" id="AUWU02000005">
    <property type="protein sequence ID" value="KAH0572809.1"/>
    <property type="molecule type" value="Genomic_DNA"/>
</dbReference>
<evidence type="ECO:0000313" key="1">
    <source>
        <dbReference type="EMBL" id="KAH0572809.1"/>
    </source>
</evidence>
<reference evidence="1 2" key="1">
    <citation type="journal article" date="2014" name="PLoS Genet.">
        <title>The Genome of Spironucleus salmonicida Highlights a Fish Pathogen Adapted to Fluctuating Environments.</title>
        <authorList>
            <person name="Xu F."/>
            <person name="Jerlstrom-Hultqvist J."/>
            <person name="Einarsson E."/>
            <person name="Astvaldsson A."/>
            <person name="Svard S.G."/>
            <person name="Andersson J.O."/>
        </authorList>
    </citation>
    <scope>NUCLEOTIDE SEQUENCE [LARGE SCALE GENOMIC DNA]</scope>
    <source>
        <strain evidence="1 2">ATCC 50377</strain>
    </source>
</reference>
<sequence length="106" mass="12246">MEQTQKVSSTGSVTSNTGYQKDFITQFIDKHIIEKLRRSHSAQKSPITTTAISSYFRYLQPSSNKQLKTTRQRPLLVISQIKIFANRRNEAFTHTQQRCPRLLVSC</sequence>
<accession>A0A9P8RXA5</accession>
<evidence type="ECO:0000313" key="2">
    <source>
        <dbReference type="Proteomes" id="UP000018208"/>
    </source>
</evidence>
<dbReference type="AlphaFoldDB" id="A0A9P8RXA5"/>
<proteinExistence type="predicted"/>
<keyword evidence="2" id="KW-1185">Reference proteome</keyword>
<gene>
    <name evidence="1" type="ORF">SS50377_24923</name>
</gene>
<protein>
    <submittedName>
        <fullName evidence="1">Uncharacterized protein</fullName>
    </submittedName>
</protein>
<dbReference type="RefSeq" id="XP_067763582.1">
    <property type="nucleotide sequence ID" value="XM_067908761.1"/>
</dbReference>
<dbReference type="Proteomes" id="UP000018208">
    <property type="component" value="Unassembled WGS sequence"/>
</dbReference>